<proteinExistence type="predicted"/>
<dbReference type="RefSeq" id="WP_194451843.1">
    <property type="nucleotide sequence ID" value="NZ_CP063849.1"/>
</dbReference>
<keyword evidence="3" id="KW-1185">Reference proteome</keyword>
<accession>A0A7S7NUW4</accession>
<dbReference type="Gene3D" id="3.30.2010.10">
    <property type="entry name" value="Metalloproteases ('zincins'), catalytic domain"/>
    <property type="match status" value="1"/>
</dbReference>
<gene>
    <name evidence="2" type="ORF">IRI77_09555</name>
</gene>
<protein>
    <submittedName>
        <fullName evidence="2">M48 family metallopeptidase</fullName>
    </submittedName>
</protein>
<feature type="domain" description="YgjP-like metallopeptidase" evidence="1">
    <location>
        <begin position="25"/>
        <end position="235"/>
    </location>
</feature>
<dbReference type="PANTHER" id="PTHR30399:SF1">
    <property type="entry name" value="UTP PYROPHOSPHATASE"/>
    <property type="match status" value="1"/>
</dbReference>
<dbReference type="Pfam" id="PF01863">
    <property type="entry name" value="YgjP-like"/>
    <property type="match status" value="1"/>
</dbReference>
<evidence type="ECO:0000259" key="1">
    <source>
        <dbReference type="Pfam" id="PF01863"/>
    </source>
</evidence>
<dbReference type="KEGG" id="pfer:IRI77_09555"/>
<dbReference type="PANTHER" id="PTHR30399">
    <property type="entry name" value="UNCHARACTERIZED PROTEIN YGJP"/>
    <property type="match status" value="1"/>
</dbReference>
<dbReference type="InterPro" id="IPR002725">
    <property type="entry name" value="YgjP-like_metallopeptidase"/>
</dbReference>
<dbReference type="InterPro" id="IPR053136">
    <property type="entry name" value="UTP_pyrophosphatase-like"/>
</dbReference>
<organism evidence="2 3">
    <name type="scientific">Paludibaculum fermentans</name>
    <dbReference type="NCBI Taxonomy" id="1473598"/>
    <lineage>
        <taxon>Bacteria</taxon>
        <taxon>Pseudomonadati</taxon>
        <taxon>Acidobacteriota</taxon>
        <taxon>Terriglobia</taxon>
        <taxon>Bryobacterales</taxon>
        <taxon>Bryobacteraceae</taxon>
        <taxon>Paludibaculum</taxon>
    </lineage>
</organism>
<name>A0A7S7NUW4_PALFE</name>
<evidence type="ECO:0000313" key="2">
    <source>
        <dbReference type="EMBL" id="QOY90178.1"/>
    </source>
</evidence>
<reference evidence="2 3" key="1">
    <citation type="submission" date="2020-10" db="EMBL/GenBank/DDBJ databases">
        <title>Complete genome sequence of Paludibaculum fermentans P105T, a facultatively anaerobic acidobacterium capable of dissimilatory Fe(III) reduction.</title>
        <authorList>
            <person name="Dedysh S.N."/>
            <person name="Beletsky A.V."/>
            <person name="Kulichevskaya I.S."/>
            <person name="Mardanov A.V."/>
            <person name="Ravin N.V."/>
        </authorList>
    </citation>
    <scope>NUCLEOTIDE SEQUENCE [LARGE SCALE GENOMIC DNA]</scope>
    <source>
        <strain evidence="2 3">P105</strain>
    </source>
</reference>
<sequence length="238" mass="27953">MKLEQYSIDYGRYSISYTVVRRVRKTLEIAVEPDSTVSIAAPISASAESIAAKVRKRAPWILAQQRYFDQFNPRTPARRYVAGETHLYLGRQYRLRVTSSQDNFVKLMRGIIEIQSCHPDSREETKVMLDKWYRAKARTKFLERIEACLVRFSRPETVTPKSLALRFMPKRWGSMSGSGRLSLNLRLIQAPVYAIDYVITHELCHRIEPSHSPRYFRILKRAMNDWEKRKERLEQILA</sequence>
<dbReference type="EMBL" id="CP063849">
    <property type="protein sequence ID" value="QOY90178.1"/>
    <property type="molecule type" value="Genomic_DNA"/>
</dbReference>
<dbReference type="Proteomes" id="UP000593892">
    <property type="component" value="Chromosome"/>
</dbReference>
<evidence type="ECO:0000313" key="3">
    <source>
        <dbReference type="Proteomes" id="UP000593892"/>
    </source>
</evidence>
<dbReference type="CDD" id="cd07344">
    <property type="entry name" value="M48_yhfN_like"/>
    <property type="match status" value="1"/>
</dbReference>
<dbReference type="AlphaFoldDB" id="A0A7S7NUW4"/>